<proteinExistence type="predicted"/>
<protein>
    <submittedName>
        <fullName evidence="1">Uncharacterized protein</fullName>
    </submittedName>
</protein>
<dbReference type="EMBL" id="JBEPLW010000001">
    <property type="protein sequence ID" value="MET3574234.1"/>
    <property type="molecule type" value="Genomic_DNA"/>
</dbReference>
<gene>
    <name evidence="1" type="ORF">ABID49_000110</name>
</gene>
<reference evidence="1 2" key="1">
    <citation type="submission" date="2024-06" db="EMBL/GenBank/DDBJ databases">
        <title>Genomic Encyclopedia of Type Strains, Phase IV (KMG-IV): sequencing the most valuable type-strain genomes for metagenomic binning, comparative biology and taxonomic classification.</title>
        <authorList>
            <person name="Goeker M."/>
        </authorList>
    </citation>
    <scope>NUCLEOTIDE SEQUENCE [LARGE SCALE GENOMIC DNA]</scope>
    <source>
        <strain evidence="1 2">DSM 26128</strain>
    </source>
</reference>
<organism evidence="1 2">
    <name type="scientific">Bhargavaea ullalensis</name>
    <dbReference type="NCBI Taxonomy" id="1265685"/>
    <lineage>
        <taxon>Bacteria</taxon>
        <taxon>Bacillati</taxon>
        <taxon>Bacillota</taxon>
        <taxon>Bacilli</taxon>
        <taxon>Bacillales</taxon>
        <taxon>Caryophanaceae</taxon>
        <taxon>Bhargavaea</taxon>
    </lineage>
</organism>
<keyword evidence="2" id="KW-1185">Reference proteome</keyword>
<name>A0ABV2G7H9_9BACL</name>
<evidence type="ECO:0000313" key="1">
    <source>
        <dbReference type="EMBL" id="MET3574234.1"/>
    </source>
</evidence>
<comment type="caution">
    <text evidence="1">The sequence shown here is derived from an EMBL/GenBank/DDBJ whole genome shotgun (WGS) entry which is preliminary data.</text>
</comment>
<evidence type="ECO:0000313" key="2">
    <source>
        <dbReference type="Proteomes" id="UP001549099"/>
    </source>
</evidence>
<sequence length="30" mass="3434">MDVVIDTGVSLYLQRFAEIVDEEESEEDDS</sequence>
<dbReference type="Proteomes" id="UP001549099">
    <property type="component" value="Unassembled WGS sequence"/>
</dbReference>
<accession>A0ABV2G7H9</accession>